<evidence type="ECO:0000256" key="1">
    <source>
        <dbReference type="SAM" id="SignalP"/>
    </source>
</evidence>
<evidence type="ECO:0000313" key="2">
    <source>
        <dbReference type="EMBL" id="MCF2871365.1"/>
    </source>
</evidence>
<name>A0ABS9CY84_9RHOB</name>
<gene>
    <name evidence="2" type="ORF">L0664_09845</name>
</gene>
<dbReference type="Proteomes" id="UP001200557">
    <property type="component" value="Unassembled WGS sequence"/>
</dbReference>
<sequence>MKRREFLSSAGAAAVLPVLPLPAIASPTAVASANAAQVGWAALFARVNDRATPALIQKWMGVGPEQANALMSELVKRNIIHAPIAGSATSVQPMYPRGGVPGIAKSSGQILRKARDMLDTLADLDEHDAAPEEDVDETP</sequence>
<feature type="chain" id="PRO_5046859952" evidence="1">
    <location>
        <begin position="26"/>
        <end position="139"/>
    </location>
</feature>
<protein>
    <submittedName>
        <fullName evidence="2">Uncharacterized protein</fullName>
    </submittedName>
</protein>
<proteinExistence type="predicted"/>
<reference evidence="2 3" key="1">
    <citation type="submission" date="2022-01" db="EMBL/GenBank/DDBJ databases">
        <title>Octadecabacter sp. nov., isolated from a marine alga.</title>
        <authorList>
            <person name="Jin M.S."/>
            <person name="Kim H.M."/>
            <person name="Han D.M."/>
            <person name="Jung J.J."/>
            <person name="Jeon C.O."/>
        </authorList>
    </citation>
    <scope>NUCLEOTIDE SEQUENCE [LARGE SCALE GENOMIC DNA]</scope>
    <source>
        <strain evidence="2 3">G9-8</strain>
    </source>
</reference>
<keyword evidence="3" id="KW-1185">Reference proteome</keyword>
<dbReference type="InterPro" id="IPR006311">
    <property type="entry name" value="TAT_signal"/>
</dbReference>
<organism evidence="2 3">
    <name type="scientific">Octadecabacter dasysiphoniae</name>
    <dbReference type="NCBI Taxonomy" id="2909341"/>
    <lineage>
        <taxon>Bacteria</taxon>
        <taxon>Pseudomonadati</taxon>
        <taxon>Pseudomonadota</taxon>
        <taxon>Alphaproteobacteria</taxon>
        <taxon>Rhodobacterales</taxon>
        <taxon>Roseobacteraceae</taxon>
        <taxon>Octadecabacter</taxon>
    </lineage>
</organism>
<feature type="signal peptide" evidence="1">
    <location>
        <begin position="1"/>
        <end position="25"/>
    </location>
</feature>
<dbReference type="EMBL" id="JAKGAQ010000002">
    <property type="protein sequence ID" value="MCF2871365.1"/>
    <property type="molecule type" value="Genomic_DNA"/>
</dbReference>
<dbReference type="PROSITE" id="PS51318">
    <property type="entry name" value="TAT"/>
    <property type="match status" value="1"/>
</dbReference>
<comment type="caution">
    <text evidence="2">The sequence shown here is derived from an EMBL/GenBank/DDBJ whole genome shotgun (WGS) entry which is preliminary data.</text>
</comment>
<accession>A0ABS9CY84</accession>
<keyword evidence="1" id="KW-0732">Signal</keyword>
<evidence type="ECO:0000313" key="3">
    <source>
        <dbReference type="Proteomes" id="UP001200557"/>
    </source>
</evidence>
<dbReference type="RefSeq" id="WP_235225631.1">
    <property type="nucleotide sequence ID" value="NZ_JAKGAQ010000002.1"/>
</dbReference>